<dbReference type="InterPro" id="IPR036291">
    <property type="entry name" value="NAD(P)-bd_dom_sf"/>
</dbReference>
<proteinExistence type="predicted"/>
<sequence length="362" mass="40822">MRTHFFTGFPGFIATQLIKELVRVGEVKKVYVVVQSSQAGLAKEKATSIMREMNVTFPFEILVGDITQPGLGMAQQTINDLRKEKLTVWHLAAIYDLAVKAEIAWKVNVEGTRQVIEFVRTHPSIERIVYFSTAYVAGKREGKLLETELIRPTSFKNHYEETKFEAELLVEELKKDAAVTIIRPGIVRGHSKTGETIKFDGPYFFMNMIDKLRWMPIIPYVGKTQACINVVPIDYIIEASVYLSNHIGATGKTVHLTDPAPHPIEEIYCAMVVELTGKKPKGRLPRLLAVRGLASIRLQRRLGVEAETLDYMMWDAIFDTTVAEELLQGSGIHCADFLASIPSMTAFYEKNKKNSDYHIKIG</sequence>
<dbReference type="EMBL" id="JBEPME010000001">
    <property type="protein sequence ID" value="MET3655919.1"/>
    <property type="molecule type" value="Genomic_DNA"/>
</dbReference>
<dbReference type="CDD" id="cd05263">
    <property type="entry name" value="MupV_like_SDR_e"/>
    <property type="match status" value="1"/>
</dbReference>
<protein>
    <submittedName>
        <fullName evidence="2">Nucleoside-diphosphate-sugar epimerase</fullName>
    </submittedName>
</protein>
<evidence type="ECO:0000259" key="1">
    <source>
        <dbReference type="Pfam" id="PF07993"/>
    </source>
</evidence>
<feature type="domain" description="Thioester reductase (TE)" evidence="1">
    <location>
        <begin position="7"/>
        <end position="239"/>
    </location>
</feature>
<dbReference type="SUPFAM" id="SSF51735">
    <property type="entry name" value="NAD(P)-binding Rossmann-fold domains"/>
    <property type="match status" value="1"/>
</dbReference>
<keyword evidence="3" id="KW-1185">Reference proteome</keyword>
<accession>A0ABV2K4B3</accession>
<evidence type="ECO:0000313" key="2">
    <source>
        <dbReference type="EMBL" id="MET3655919.1"/>
    </source>
</evidence>
<gene>
    <name evidence="2" type="ORF">ABIC55_001003</name>
</gene>
<dbReference type="Proteomes" id="UP001549104">
    <property type="component" value="Unassembled WGS sequence"/>
</dbReference>
<name>A0ABV2K4B3_SPOPS</name>
<dbReference type="Pfam" id="PF07993">
    <property type="entry name" value="NAD_binding_4"/>
    <property type="match status" value="1"/>
</dbReference>
<dbReference type="Gene3D" id="3.40.50.720">
    <property type="entry name" value="NAD(P)-binding Rossmann-like Domain"/>
    <property type="match status" value="1"/>
</dbReference>
<dbReference type="InterPro" id="IPR013120">
    <property type="entry name" value="FAR_NAD-bd"/>
</dbReference>
<comment type="caution">
    <text evidence="2">The sequence shown here is derived from an EMBL/GenBank/DDBJ whole genome shotgun (WGS) entry which is preliminary data.</text>
</comment>
<dbReference type="PANTHER" id="PTHR11011">
    <property type="entry name" value="MALE STERILITY PROTEIN 2-RELATED"/>
    <property type="match status" value="1"/>
</dbReference>
<dbReference type="RefSeq" id="WP_354312383.1">
    <property type="nucleotide sequence ID" value="NZ_JBEPME010000001.1"/>
</dbReference>
<organism evidence="2 3">
    <name type="scientific">Sporosarcina psychrophila</name>
    <name type="common">Bacillus psychrophilus</name>
    <dbReference type="NCBI Taxonomy" id="1476"/>
    <lineage>
        <taxon>Bacteria</taxon>
        <taxon>Bacillati</taxon>
        <taxon>Bacillota</taxon>
        <taxon>Bacilli</taxon>
        <taxon>Bacillales</taxon>
        <taxon>Caryophanaceae</taxon>
        <taxon>Sporosarcina</taxon>
    </lineage>
</organism>
<evidence type="ECO:0000313" key="3">
    <source>
        <dbReference type="Proteomes" id="UP001549104"/>
    </source>
</evidence>
<reference evidence="2 3" key="1">
    <citation type="submission" date="2024-06" db="EMBL/GenBank/DDBJ databases">
        <title>Sorghum-associated microbial communities from plants grown in Nebraska, USA.</title>
        <authorList>
            <person name="Schachtman D."/>
        </authorList>
    </citation>
    <scope>NUCLEOTIDE SEQUENCE [LARGE SCALE GENOMIC DNA]</scope>
    <source>
        <strain evidence="2 3">1288</strain>
    </source>
</reference>
<dbReference type="PANTHER" id="PTHR11011:SF45">
    <property type="entry name" value="FATTY ACYL-COA REDUCTASE CG8306-RELATED"/>
    <property type="match status" value="1"/>
</dbReference>
<dbReference type="InterPro" id="IPR026055">
    <property type="entry name" value="FAR"/>
</dbReference>